<reference evidence="1 2" key="1">
    <citation type="submission" date="2016-07" db="EMBL/GenBank/DDBJ databases">
        <title>Draft genome of the white-rot fungus Obba rivulosa 3A-2.</title>
        <authorList>
            <consortium name="DOE Joint Genome Institute"/>
            <person name="Miettinen O."/>
            <person name="Riley R."/>
            <person name="Acob R."/>
            <person name="Barry K."/>
            <person name="Cullen D."/>
            <person name="De Vries R."/>
            <person name="Hainaut M."/>
            <person name="Hatakka A."/>
            <person name="Henrissat B."/>
            <person name="Hilden K."/>
            <person name="Kuo R."/>
            <person name="Labutti K."/>
            <person name="Lipzen A."/>
            <person name="Makela M.R."/>
            <person name="Sandor L."/>
            <person name="Spatafora J.W."/>
            <person name="Grigoriev I.V."/>
            <person name="Hibbett D.S."/>
        </authorList>
    </citation>
    <scope>NUCLEOTIDE SEQUENCE [LARGE SCALE GENOMIC DNA]</scope>
    <source>
        <strain evidence="1 2">3A-2</strain>
    </source>
</reference>
<protein>
    <recommendedName>
        <fullName evidence="3">BTB domain-containing protein</fullName>
    </recommendedName>
</protein>
<name>A0A8E2DV75_9APHY</name>
<dbReference type="Gene3D" id="3.30.710.10">
    <property type="entry name" value="Potassium Channel Kv1.1, Chain A"/>
    <property type="match status" value="1"/>
</dbReference>
<accession>A0A8E2DV75</accession>
<dbReference type="AlphaFoldDB" id="A0A8E2DV75"/>
<proteinExistence type="predicted"/>
<organism evidence="1 2">
    <name type="scientific">Obba rivulosa</name>
    <dbReference type="NCBI Taxonomy" id="1052685"/>
    <lineage>
        <taxon>Eukaryota</taxon>
        <taxon>Fungi</taxon>
        <taxon>Dikarya</taxon>
        <taxon>Basidiomycota</taxon>
        <taxon>Agaricomycotina</taxon>
        <taxon>Agaricomycetes</taxon>
        <taxon>Polyporales</taxon>
        <taxon>Gelatoporiaceae</taxon>
        <taxon>Obba</taxon>
    </lineage>
</organism>
<keyword evidence="2" id="KW-1185">Reference proteome</keyword>
<dbReference type="InterPro" id="IPR011333">
    <property type="entry name" value="SKP1/BTB/POZ_sf"/>
</dbReference>
<evidence type="ECO:0000313" key="1">
    <source>
        <dbReference type="EMBL" id="OCH96634.1"/>
    </source>
</evidence>
<evidence type="ECO:0000313" key="2">
    <source>
        <dbReference type="Proteomes" id="UP000250043"/>
    </source>
</evidence>
<dbReference type="Proteomes" id="UP000250043">
    <property type="component" value="Unassembled WGS sequence"/>
</dbReference>
<evidence type="ECO:0008006" key="3">
    <source>
        <dbReference type="Google" id="ProtNLM"/>
    </source>
</evidence>
<sequence length="295" mass="31856">MATDAPASLSCDRDYDFIVRSIPDGATFRASAECLQNHSEVFANMFECHVRPPAAERRPDGEDDVLSLDEPAATIQVLLRLLHTVPPGASPSPSAPHAPGPSPGGAPAIPFPLLPPLFALADKYMLSGPIVQGLCASLAAYTSEQPLRVYAYAVQFGLRDLAAEASSWLLLQPLAAYTPEEVAVIPTVRAYHQLVQLHAFRISRLREVLQGEPIFPHGYGECAKHSRETQLLWEQQKRSVIAEIHAGTNVAAEMAKLSANVAGCPACSKAFRAAVEMLNYKCGKIPRGIDRLPSI</sequence>
<gene>
    <name evidence="1" type="ORF">OBBRIDRAFT_787210</name>
</gene>
<dbReference type="OrthoDB" id="3335429at2759"/>
<dbReference type="EMBL" id="KV722330">
    <property type="protein sequence ID" value="OCH96634.1"/>
    <property type="molecule type" value="Genomic_DNA"/>
</dbReference>